<evidence type="ECO:0000313" key="2">
    <source>
        <dbReference type="EMBL" id="DAG02598.1"/>
    </source>
</evidence>
<feature type="compositionally biased region" description="Basic and acidic residues" evidence="1">
    <location>
        <begin position="256"/>
        <end position="268"/>
    </location>
</feature>
<sequence>MKTFGKLAFGFSAVNAGQRNVSYEPELVAGANAGSFRITPPVSKALLLQHGDNIMFVTNADNIDAAIRDKAPEVVEFCTANGLDIDSMEAAIAIHKEFDMWGIAKGIQEFDSKGNPKTTRERMTKADKAKYVDNHFEECLESARASENEELVAALNREGATEEELKAVLIEAIQGDEVAKYKGSKCANPASTTGTGVSLTFTDSNVWNQLKADMGDTAEKLNRVFAIDVENLVDAEIFNGHENVAVKVAVLGESKEEKPIRVGKKADGSDDETAAE</sequence>
<dbReference type="EMBL" id="BK016212">
    <property type="protein sequence ID" value="DAG02598.1"/>
    <property type="molecule type" value="Genomic_DNA"/>
</dbReference>
<organism evidence="2">
    <name type="scientific">CrAss-like virus sp. ctUXy6</name>
    <dbReference type="NCBI Taxonomy" id="2825835"/>
    <lineage>
        <taxon>Viruses</taxon>
        <taxon>Duplodnaviria</taxon>
        <taxon>Heunggongvirae</taxon>
        <taxon>Uroviricota</taxon>
        <taxon>Caudoviricetes</taxon>
        <taxon>Crassvirales</taxon>
    </lineage>
</organism>
<name>A0A8S5V7B6_9CAUD</name>
<reference evidence="2" key="1">
    <citation type="journal article" date="2021" name="Proc. Natl. Acad. Sci. U.S.A.">
        <title>A Catalog of Tens of Thousands of Viruses from Human Metagenomes Reveals Hidden Associations with Chronic Diseases.</title>
        <authorList>
            <person name="Tisza M.J."/>
            <person name="Buck C.B."/>
        </authorList>
    </citation>
    <scope>NUCLEOTIDE SEQUENCE</scope>
    <source>
        <strain evidence="2">CtUXy6</strain>
    </source>
</reference>
<protein>
    <submittedName>
        <fullName evidence="2">Uncharacterized protein</fullName>
    </submittedName>
</protein>
<accession>A0A8S5V7B6</accession>
<proteinExistence type="predicted"/>
<feature type="region of interest" description="Disordered" evidence="1">
    <location>
        <begin position="256"/>
        <end position="276"/>
    </location>
</feature>
<evidence type="ECO:0000256" key="1">
    <source>
        <dbReference type="SAM" id="MobiDB-lite"/>
    </source>
</evidence>